<dbReference type="SUPFAM" id="SSF52172">
    <property type="entry name" value="CheY-like"/>
    <property type="match status" value="1"/>
</dbReference>
<organism evidence="4 5">
    <name type="scientific">Scytonema hofmannii PCC 7110</name>
    <dbReference type="NCBI Taxonomy" id="128403"/>
    <lineage>
        <taxon>Bacteria</taxon>
        <taxon>Bacillati</taxon>
        <taxon>Cyanobacteriota</taxon>
        <taxon>Cyanophyceae</taxon>
        <taxon>Nostocales</taxon>
        <taxon>Scytonemataceae</taxon>
        <taxon>Scytonema</taxon>
    </lineage>
</organism>
<dbReference type="InterPro" id="IPR050595">
    <property type="entry name" value="Bact_response_regulator"/>
</dbReference>
<dbReference type="EMBL" id="ANNX02000025">
    <property type="protein sequence ID" value="KYC41060.1"/>
    <property type="molecule type" value="Genomic_DNA"/>
</dbReference>
<dbReference type="PROSITE" id="PS50110">
    <property type="entry name" value="RESPONSE_REGULATORY"/>
    <property type="match status" value="1"/>
</dbReference>
<dbReference type="InterPro" id="IPR011006">
    <property type="entry name" value="CheY-like_superfamily"/>
</dbReference>
<dbReference type="PANTHER" id="PTHR44591">
    <property type="entry name" value="STRESS RESPONSE REGULATOR PROTEIN 1"/>
    <property type="match status" value="1"/>
</dbReference>
<dbReference type="Proteomes" id="UP000076925">
    <property type="component" value="Unassembled WGS sequence"/>
</dbReference>
<sequence>MTKRVLVIDDEDGVRNIIQISLEVVAGWDVLSATSGMEGIAIAAVEQPDAILLDVMMPMMDGPTTFKQLQANTVTCHIPTILLTAKTQLSEQRQLLNLGVAGIITKPFNPQDLVSKVCNILDWVE</sequence>
<keyword evidence="1 2" id="KW-0597">Phosphoprotein</keyword>
<comment type="caution">
    <text evidence="4">The sequence shown here is derived from an EMBL/GenBank/DDBJ whole genome shotgun (WGS) entry which is preliminary data.</text>
</comment>
<dbReference type="GO" id="GO:0000160">
    <property type="term" value="P:phosphorelay signal transduction system"/>
    <property type="evidence" value="ECO:0007669"/>
    <property type="project" value="InterPro"/>
</dbReference>
<keyword evidence="5" id="KW-1185">Reference proteome</keyword>
<reference evidence="4 5" key="1">
    <citation type="journal article" date="2013" name="Genome Biol. Evol.">
        <title>Genomes of Stigonematalean cyanobacteria (subsection V) and the evolution of oxygenic photosynthesis from prokaryotes to plastids.</title>
        <authorList>
            <person name="Dagan T."/>
            <person name="Roettger M."/>
            <person name="Stucken K."/>
            <person name="Landan G."/>
            <person name="Koch R."/>
            <person name="Major P."/>
            <person name="Gould S.B."/>
            <person name="Goremykin V.V."/>
            <person name="Rippka R."/>
            <person name="Tandeau de Marsac N."/>
            <person name="Gugger M."/>
            <person name="Lockhart P.J."/>
            <person name="Allen J.F."/>
            <person name="Brune I."/>
            <person name="Maus I."/>
            <person name="Puhler A."/>
            <person name="Martin W.F."/>
        </authorList>
    </citation>
    <scope>NUCLEOTIDE SEQUENCE [LARGE SCALE GENOMIC DNA]</scope>
    <source>
        <strain evidence="4 5">PCC 7110</strain>
    </source>
</reference>
<dbReference type="PANTHER" id="PTHR44591:SF22">
    <property type="entry name" value="CHEY SUBFAMILY"/>
    <property type="match status" value="1"/>
</dbReference>
<feature type="domain" description="Response regulatory" evidence="3">
    <location>
        <begin position="4"/>
        <end position="121"/>
    </location>
</feature>
<feature type="modified residue" description="4-aspartylphosphate" evidence="2">
    <location>
        <position position="54"/>
    </location>
</feature>
<proteinExistence type="predicted"/>
<protein>
    <submittedName>
        <fullName evidence="4">Two-component system response regulator</fullName>
    </submittedName>
</protein>
<dbReference type="SMART" id="SM00448">
    <property type="entry name" value="REC"/>
    <property type="match status" value="1"/>
</dbReference>
<dbReference type="Gene3D" id="3.40.50.2300">
    <property type="match status" value="1"/>
</dbReference>
<dbReference type="OrthoDB" id="424582at2"/>
<dbReference type="InterPro" id="IPR001789">
    <property type="entry name" value="Sig_transdc_resp-reg_receiver"/>
</dbReference>
<evidence type="ECO:0000256" key="1">
    <source>
        <dbReference type="ARBA" id="ARBA00022553"/>
    </source>
</evidence>
<evidence type="ECO:0000256" key="2">
    <source>
        <dbReference type="PROSITE-ProRule" id="PRU00169"/>
    </source>
</evidence>
<evidence type="ECO:0000313" key="4">
    <source>
        <dbReference type="EMBL" id="KYC41060.1"/>
    </source>
</evidence>
<evidence type="ECO:0000313" key="5">
    <source>
        <dbReference type="Proteomes" id="UP000076925"/>
    </source>
</evidence>
<gene>
    <name evidence="4" type="ORF">WA1_23370</name>
</gene>
<accession>A0A139X8P7</accession>
<dbReference type="AlphaFoldDB" id="A0A139X8P7"/>
<dbReference type="STRING" id="128403.WA1_23370"/>
<name>A0A139X8P7_9CYAN</name>
<evidence type="ECO:0000259" key="3">
    <source>
        <dbReference type="PROSITE" id="PS50110"/>
    </source>
</evidence>
<dbReference type="RefSeq" id="WP_017740152.1">
    <property type="nucleotide sequence ID" value="NZ_KQ976354.1"/>
</dbReference>
<dbReference type="Pfam" id="PF00072">
    <property type="entry name" value="Response_reg"/>
    <property type="match status" value="1"/>
</dbReference>
<dbReference type="CDD" id="cd17552">
    <property type="entry name" value="REC_RR468-like"/>
    <property type="match status" value="1"/>
</dbReference>